<evidence type="ECO:0000256" key="1">
    <source>
        <dbReference type="SAM" id="MobiDB-lite"/>
    </source>
</evidence>
<sequence>MIVKQNAELDLYNGGKNGEEEEKQSDANSDKGGAGVGIDALLAAVSSNGDLPLEWRQALAGLSTVERLKLLGLDPKEYRVQKQPTGSKKRKGRRDQQQQQTLSSSSSSSATAAAASGTQARRSTTLLPSLMKKSDIGKKTLPSEAVRAAALKEGLRVLLKRKGPKTRAPSPPAKEGRRETAVEVSDKEPNYNPPNDGQFSSSEPDETAPLHLTFVR</sequence>
<feature type="compositionally biased region" description="Polar residues" evidence="1">
    <location>
        <begin position="193"/>
        <end position="202"/>
    </location>
</feature>
<feature type="region of interest" description="Disordered" evidence="1">
    <location>
        <begin position="1"/>
        <end position="34"/>
    </location>
</feature>
<name>A0A0G4IBQ2_9ALVE</name>
<feature type="compositionally biased region" description="Basic and acidic residues" evidence="1">
    <location>
        <begin position="174"/>
        <end position="189"/>
    </location>
</feature>
<dbReference type="EMBL" id="CDMZ01005795">
    <property type="protein sequence ID" value="CEM54518.1"/>
    <property type="molecule type" value="Genomic_DNA"/>
</dbReference>
<feature type="region of interest" description="Disordered" evidence="1">
    <location>
        <begin position="73"/>
        <end position="144"/>
    </location>
</feature>
<feature type="compositionally biased region" description="Low complexity" evidence="1">
    <location>
        <begin position="97"/>
        <end position="125"/>
    </location>
</feature>
<feature type="region of interest" description="Disordered" evidence="1">
    <location>
        <begin position="156"/>
        <end position="216"/>
    </location>
</feature>
<organism evidence="2">
    <name type="scientific">Chromera velia CCMP2878</name>
    <dbReference type="NCBI Taxonomy" id="1169474"/>
    <lineage>
        <taxon>Eukaryota</taxon>
        <taxon>Sar</taxon>
        <taxon>Alveolata</taxon>
        <taxon>Colpodellida</taxon>
        <taxon>Chromeraceae</taxon>
        <taxon>Chromera</taxon>
    </lineage>
</organism>
<accession>A0A0G4IBQ2</accession>
<gene>
    <name evidence="2" type="ORF">Cvel_12844</name>
</gene>
<dbReference type="AlphaFoldDB" id="A0A0G4IBQ2"/>
<proteinExistence type="predicted"/>
<reference evidence="2" key="1">
    <citation type="submission" date="2014-11" db="EMBL/GenBank/DDBJ databases">
        <authorList>
            <person name="Otto D Thomas"/>
            <person name="Naeem Raeece"/>
        </authorList>
    </citation>
    <scope>NUCLEOTIDE SEQUENCE</scope>
</reference>
<dbReference type="VEuPathDB" id="CryptoDB:Cvel_12844"/>
<dbReference type="PhylomeDB" id="A0A0G4IBQ2"/>
<protein>
    <submittedName>
        <fullName evidence="2">Uncharacterized protein</fullName>
    </submittedName>
</protein>
<evidence type="ECO:0000313" key="2">
    <source>
        <dbReference type="EMBL" id="CEM54518.1"/>
    </source>
</evidence>